<gene>
    <name evidence="1" type="ORF">S06H3_11369</name>
</gene>
<protein>
    <submittedName>
        <fullName evidence="1">Uncharacterized protein</fullName>
    </submittedName>
</protein>
<organism evidence="1">
    <name type="scientific">marine sediment metagenome</name>
    <dbReference type="NCBI Taxonomy" id="412755"/>
    <lineage>
        <taxon>unclassified sequences</taxon>
        <taxon>metagenomes</taxon>
        <taxon>ecological metagenomes</taxon>
    </lineage>
</organism>
<dbReference type="EMBL" id="BARV01005487">
    <property type="protein sequence ID" value="GAI15512.1"/>
    <property type="molecule type" value="Genomic_DNA"/>
</dbReference>
<proteinExistence type="predicted"/>
<comment type="caution">
    <text evidence="1">The sequence shown here is derived from an EMBL/GenBank/DDBJ whole genome shotgun (WGS) entry which is preliminary data.</text>
</comment>
<sequence>FLKKEEPPGFRGALEVSRGVIHQARIRLLVWF</sequence>
<feature type="non-terminal residue" evidence="1">
    <location>
        <position position="1"/>
    </location>
</feature>
<name>X1L886_9ZZZZ</name>
<reference evidence="1" key="1">
    <citation type="journal article" date="2014" name="Front. Microbiol.">
        <title>High frequency of phylogenetically diverse reductive dehalogenase-homologous genes in deep subseafloor sedimentary metagenomes.</title>
        <authorList>
            <person name="Kawai M."/>
            <person name="Futagami T."/>
            <person name="Toyoda A."/>
            <person name="Takaki Y."/>
            <person name="Nishi S."/>
            <person name="Hori S."/>
            <person name="Arai W."/>
            <person name="Tsubouchi T."/>
            <person name="Morono Y."/>
            <person name="Uchiyama I."/>
            <person name="Ito T."/>
            <person name="Fujiyama A."/>
            <person name="Inagaki F."/>
            <person name="Takami H."/>
        </authorList>
    </citation>
    <scope>NUCLEOTIDE SEQUENCE</scope>
    <source>
        <strain evidence="1">Expedition CK06-06</strain>
    </source>
</reference>
<accession>X1L886</accession>
<dbReference type="AlphaFoldDB" id="X1L886"/>
<evidence type="ECO:0000313" key="1">
    <source>
        <dbReference type="EMBL" id="GAI15512.1"/>
    </source>
</evidence>